<dbReference type="PANTHER" id="PTHR42877:SF4">
    <property type="entry name" value="FAD_NAD(P)-BINDING DOMAIN-CONTAINING PROTEIN-RELATED"/>
    <property type="match status" value="1"/>
</dbReference>
<evidence type="ECO:0000256" key="3">
    <source>
        <dbReference type="PROSITE-ProRule" id="PRU10038"/>
    </source>
</evidence>
<dbReference type="InterPro" id="IPR036188">
    <property type="entry name" value="FAD/NAD-bd_sf"/>
</dbReference>
<organism evidence="5 6">
    <name type="scientific">Hydrogenophaga bisanensis</name>
    <dbReference type="NCBI Taxonomy" id="439611"/>
    <lineage>
        <taxon>Bacteria</taxon>
        <taxon>Pseudomonadati</taxon>
        <taxon>Pseudomonadota</taxon>
        <taxon>Betaproteobacteria</taxon>
        <taxon>Burkholderiales</taxon>
        <taxon>Comamonadaceae</taxon>
        <taxon>Hydrogenophaga</taxon>
    </lineage>
</organism>
<proteinExistence type="inferred from homology"/>
<sequence>METYRPAGWLEALVAAALRTTLRTLLKPVFSPRWSIVFQRRWLSALARISLVPRSVSINPGDAGGVPGQWLRHGDVPAVRAGTLLYLHGGAYCVGSPATHRALTARLAQGTGVPVFAADYRLAPEHPFPAALDDALAAYRALRQRGPVVVAGDSAGGGLALSLTLALREAGEEQPAGLMLLSPWADMAPDTLPPEPPGEAMLSAAWAQACAAYYLASPPDQRVWVTSPLKADLRDLPPVLIQAATDEMLHGQALALHEALQSAGVTSRCEITERRWHVFQLHGGALRSADEAIARLCHFARQRLDAVTAPRHSEHEVVIMGAGMSGVCMGIGLNRAGIRDWVMLEKQPGVGGTWWDNTYPGAHVDVPSPVYAFSFAPNPRWSRRFASAPEIQRYAQALADRHHLGARTRLGTELTEARFDDTTGHWHLRTARGDTLRARFFVCSTGPLNQPRWPGIPGLDSFAGDRLHSARWNHRTPLAGRRVAVIGTGSTASQLVPPIAAQAARLHVFQRTANWVLPRLDRRYGWLDHLLARLPPYAVFTRWAWTQVLEWGRRGFDEGTVARRGMLKTAALHRDRQVPDPALRDALTPTYPLGCKRIIYSNDFYPALTRPHVELVTTGIERITPRGIVTTDGRERPVDVLVCATGFDTVQLLSSVQVTGLGGQTLRQAWSQGPQAYHGISVAGFPNLFLMLGPNTATGHTSTLLYIEPEVRHAIACMQRVRQAGQRWIAVRPEVMTEHNRALQQRLGGSVWAQCRSWYRMEGGKIVALFPGFTAEYVRAVWPPRAADYETD</sequence>
<dbReference type="Gene3D" id="3.40.50.1820">
    <property type="entry name" value="alpha/beta hydrolase"/>
    <property type="match status" value="1"/>
</dbReference>
<feature type="active site" evidence="3">
    <location>
        <position position="154"/>
    </location>
</feature>
<evidence type="ECO:0000313" key="6">
    <source>
        <dbReference type="Proteomes" id="UP001596495"/>
    </source>
</evidence>
<dbReference type="Pfam" id="PF07859">
    <property type="entry name" value="Abhydrolase_3"/>
    <property type="match status" value="1"/>
</dbReference>
<dbReference type="InterPro" id="IPR002168">
    <property type="entry name" value="Lipase_GDXG_HIS_AS"/>
</dbReference>
<name>A0ABW2R683_9BURK</name>
<dbReference type="RefSeq" id="WP_382253865.1">
    <property type="nucleotide sequence ID" value="NZ_JBHTBX010000002.1"/>
</dbReference>
<gene>
    <name evidence="5" type="ORF">ACFQNJ_03505</name>
</gene>
<dbReference type="Pfam" id="PF13738">
    <property type="entry name" value="Pyr_redox_3"/>
    <property type="match status" value="1"/>
</dbReference>
<dbReference type="InterPro" id="IPR033140">
    <property type="entry name" value="Lipase_GDXG_put_SER_AS"/>
</dbReference>
<feature type="domain" description="Alpha/beta hydrolase fold-3" evidence="4">
    <location>
        <begin position="84"/>
        <end position="280"/>
    </location>
</feature>
<evidence type="ECO:0000256" key="1">
    <source>
        <dbReference type="ARBA" id="ARBA00010515"/>
    </source>
</evidence>
<evidence type="ECO:0000256" key="2">
    <source>
        <dbReference type="ARBA" id="ARBA00022801"/>
    </source>
</evidence>
<protein>
    <submittedName>
        <fullName evidence="5">Alpha/beta hydrolase fold domain-containing protein</fullName>
    </submittedName>
</protein>
<dbReference type="SUPFAM" id="SSF53474">
    <property type="entry name" value="alpha/beta-Hydrolases"/>
    <property type="match status" value="1"/>
</dbReference>
<comment type="similarity">
    <text evidence="1">Belongs to the 'GDXG' lipolytic enzyme family.</text>
</comment>
<keyword evidence="2 5" id="KW-0378">Hydrolase</keyword>
<dbReference type="SUPFAM" id="SSF51905">
    <property type="entry name" value="FAD/NAD(P)-binding domain"/>
    <property type="match status" value="1"/>
</dbReference>
<dbReference type="InterPro" id="IPR029058">
    <property type="entry name" value="AB_hydrolase_fold"/>
</dbReference>
<dbReference type="PROSITE" id="PS01174">
    <property type="entry name" value="LIPASE_GDXG_SER"/>
    <property type="match status" value="1"/>
</dbReference>
<evidence type="ECO:0000259" key="4">
    <source>
        <dbReference type="Pfam" id="PF07859"/>
    </source>
</evidence>
<dbReference type="Gene3D" id="3.50.50.60">
    <property type="entry name" value="FAD/NAD(P)-binding domain"/>
    <property type="match status" value="2"/>
</dbReference>
<dbReference type="Proteomes" id="UP001596495">
    <property type="component" value="Unassembled WGS sequence"/>
</dbReference>
<reference evidence="6" key="1">
    <citation type="journal article" date="2019" name="Int. J. Syst. Evol. Microbiol.">
        <title>The Global Catalogue of Microorganisms (GCM) 10K type strain sequencing project: providing services to taxonomists for standard genome sequencing and annotation.</title>
        <authorList>
            <consortium name="The Broad Institute Genomics Platform"/>
            <consortium name="The Broad Institute Genome Sequencing Center for Infectious Disease"/>
            <person name="Wu L."/>
            <person name="Ma J."/>
        </authorList>
    </citation>
    <scope>NUCLEOTIDE SEQUENCE [LARGE SCALE GENOMIC DNA]</scope>
    <source>
        <strain evidence="6">CCUG 54518</strain>
    </source>
</reference>
<accession>A0ABW2R683</accession>
<dbReference type="GO" id="GO:0016787">
    <property type="term" value="F:hydrolase activity"/>
    <property type="evidence" value="ECO:0007669"/>
    <property type="project" value="UniProtKB-KW"/>
</dbReference>
<dbReference type="InterPro" id="IPR013094">
    <property type="entry name" value="AB_hydrolase_3"/>
</dbReference>
<dbReference type="PANTHER" id="PTHR42877">
    <property type="entry name" value="L-ORNITHINE N(5)-MONOOXYGENASE-RELATED"/>
    <property type="match status" value="1"/>
</dbReference>
<keyword evidence="6" id="KW-1185">Reference proteome</keyword>
<comment type="caution">
    <text evidence="5">The sequence shown here is derived from an EMBL/GenBank/DDBJ whole genome shotgun (WGS) entry which is preliminary data.</text>
</comment>
<evidence type="ECO:0000313" key="5">
    <source>
        <dbReference type="EMBL" id="MFC7433571.1"/>
    </source>
</evidence>
<dbReference type="PROSITE" id="PS01173">
    <property type="entry name" value="LIPASE_GDXG_HIS"/>
    <property type="match status" value="1"/>
</dbReference>
<dbReference type="EMBL" id="JBHTBX010000002">
    <property type="protein sequence ID" value="MFC7433571.1"/>
    <property type="molecule type" value="Genomic_DNA"/>
</dbReference>
<dbReference type="InterPro" id="IPR051209">
    <property type="entry name" value="FAD-bind_Monooxygenase_sf"/>
</dbReference>